<dbReference type="Proteomes" id="UP000004995">
    <property type="component" value="Unassembled WGS sequence"/>
</dbReference>
<sequence>MKQLSRMLSLNMAMLLQVFLPIYEYECMMLSTLRQSIAIFCMHLVLSALVHRATPP</sequence>
<name>K3Z1Q4_SETIT</name>
<dbReference type="AlphaFoldDB" id="K3Z1Q4"/>
<dbReference type="Gramene" id="KQL27763">
    <property type="protein sequence ID" value="KQL27763"/>
    <property type="gene ID" value="SETIT_020472mg"/>
</dbReference>
<accession>K3Z1Q4</accession>
<protein>
    <submittedName>
        <fullName evidence="1">Uncharacterized protein</fullName>
    </submittedName>
</protein>
<dbReference type="InParanoid" id="K3Z1Q4"/>
<evidence type="ECO:0000313" key="2">
    <source>
        <dbReference type="Proteomes" id="UP000004995"/>
    </source>
</evidence>
<keyword evidence="2" id="KW-1185">Reference proteome</keyword>
<reference evidence="1" key="2">
    <citation type="submission" date="2018-08" db="UniProtKB">
        <authorList>
            <consortium name="EnsemblPlants"/>
        </authorList>
    </citation>
    <scope>IDENTIFICATION</scope>
    <source>
        <strain evidence="1">Yugu1</strain>
    </source>
</reference>
<reference evidence="2" key="1">
    <citation type="journal article" date="2012" name="Nat. Biotechnol.">
        <title>Reference genome sequence of the model plant Setaria.</title>
        <authorList>
            <person name="Bennetzen J.L."/>
            <person name="Schmutz J."/>
            <person name="Wang H."/>
            <person name="Percifield R."/>
            <person name="Hawkins J."/>
            <person name="Pontaroli A.C."/>
            <person name="Estep M."/>
            <person name="Feng L."/>
            <person name="Vaughn J.N."/>
            <person name="Grimwood J."/>
            <person name="Jenkins J."/>
            <person name="Barry K."/>
            <person name="Lindquist E."/>
            <person name="Hellsten U."/>
            <person name="Deshpande S."/>
            <person name="Wang X."/>
            <person name="Wu X."/>
            <person name="Mitros T."/>
            <person name="Triplett J."/>
            <person name="Yang X."/>
            <person name="Ye C.Y."/>
            <person name="Mauro-Herrera M."/>
            <person name="Wang L."/>
            <person name="Li P."/>
            <person name="Sharma M."/>
            <person name="Sharma R."/>
            <person name="Ronald P.C."/>
            <person name="Panaud O."/>
            <person name="Kellogg E.A."/>
            <person name="Brutnell T.P."/>
            <person name="Doust A.N."/>
            <person name="Tuskan G.A."/>
            <person name="Rokhsar D."/>
            <person name="Devos K.M."/>
        </authorList>
    </citation>
    <scope>NUCLEOTIDE SEQUENCE [LARGE SCALE GENOMIC DNA]</scope>
    <source>
        <strain evidence="2">cv. Yugu1</strain>
    </source>
</reference>
<organism evidence="1 2">
    <name type="scientific">Setaria italica</name>
    <name type="common">Foxtail millet</name>
    <name type="synonym">Panicum italicum</name>
    <dbReference type="NCBI Taxonomy" id="4555"/>
    <lineage>
        <taxon>Eukaryota</taxon>
        <taxon>Viridiplantae</taxon>
        <taxon>Streptophyta</taxon>
        <taxon>Embryophyta</taxon>
        <taxon>Tracheophyta</taxon>
        <taxon>Spermatophyta</taxon>
        <taxon>Magnoliopsida</taxon>
        <taxon>Liliopsida</taxon>
        <taxon>Poales</taxon>
        <taxon>Poaceae</taxon>
        <taxon>PACMAD clade</taxon>
        <taxon>Panicoideae</taxon>
        <taxon>Panicodae</taxon>
        <taxon>Paniceae</taxon>
        <taxon>Cenchrinae</taxon>
        <taxon>Setaria</taxon>
    </lineage>
</organism>
<dbReference type="EMBL" id="AGNK02000009">
    <property type="status" value="NOT_ANNOTATED_CDS"/>
    <property type="molecule type" value="Genomic_DNA"/>
</dbReference>
<dbReference type="HOGENOM" id="CLU_3017820_0_0_1"/>
<proteinExistence type="predicted"/>
<evidence type="ECO:0000313" key="1">
    <source>
        <dbReference type="EnsemblPlants" id="KQL27763"/>
    </source>
</evidence>
<dbReference type="EnsemblPlants" id="KQL27763">
    <property type="protein sequence ID" value="KQL27763"/>
    <property type="gene ID" value="SETIT_020472mg"/>
</dbReference>